<dbReference type="InterPro" id="IPR011684">
    <property type="entry name" value="NAB"/>
</dbReference>
<feature type="coiled-coil region" evidence="3">
    <location>
        <begin position="320"/>
        <end position="523"/>
    </location>
</feature>
<feature type="region of interest" description="Disordered" evidence="4">
    <location>
        <begin position="105"/>
        <end position="196"/>
    </location>
</feature>
<dbReference type="InterPro" id="IPR057531">
    <property type="entry name" value="PUMA/OVT1_CC"/>
</dbReference>
<comment type="similarity">
    <text evidence="2">Belongs to the NET family.</text>
</comment>
<evidence type="ECO:0000313" key="7">
    <source>
        <dbReference type="Proteomes" id="UP001161247"/>
    </source>
</evidence>
<feature type="compositionally biased region" description="Low complexity" evidence="4">
    <location>
        <begin position="114"/>
        <end position="130"/>
    </location>
</feature>
<protein>
    <submittedName>
        <fullName evidence="6">OLC1v1006461C3</fullName>
    </submittedName>
</protein>
<proteinExistence type="inferred from homology"/>
<dbReference type="GO" id="GO:0005774">
    <property type="term" value="C:vacuolar membrane"/>
    <property type="evidence" value="ECO:0007669"/>
    <property type="project" value="TreeGrafter"/>
</dbReference>
<evidence type="ECO:0000259" key="5">
    <source>
        <dbReference type="PROSITE" id="PS51774"/>
    </source>
</evidence>
<feature type="coiled-coil region" evidence="3">
    <location>
        <begin position="559"/>
        <end position="586"/>
    </location>
</feature>
<evidence type="ECO:0000256" key="3">
    <source>
        <dbReference type="SAM" id="Coils"/>
    </source>
</evidence>
<dbReference type="InterPro" id="IPR051861">
    <property type="entry name" value="NET_actin-binding_domain"/>
</dbReference>
<dbReference type="PANTHER" id="PTHR32258">
    <property type="entry name" value="PROTEIN NETWORKED 4A"/>
    <property type="match status" value="1"/>
</dbReference>
<dbReference type="Pfam" id="PF24627">
    <property type="entry name" value="PUMA_CC"/>
    <property type="match status" value="1"/>
</dbReference>
<keyword evidence="1 3" id="KW-0175">Coiled coil</keyword>
<reference evidence="6" key="1">
    <citation type="submission" date="2023-03" db="EMBL/GenBank/DDBJ databases">
        <authorList>
            <person name="Julca I."/>
        </authorList>
    </citation>
    <scope>NUCLEOTIDE SEQUENCE</scope>
</reference>
<feature type="domain" description="NAB" evidence="5">
    <location>
        <begin position="21"/>
        <end position="101"/>
    </location>
</feature>
<dbReference type="PROSITE" id="PS51774">
    <property type="entry name" value="NAB"/>
    <property type="match status" value="1"/>
</dbReference>
<dbReference type="PANTHER" id="PTHR32258:SF3">
    <property type="entry name" value="PROTEIN NETWORKED 4A"/>
    <property type="match status" value="1"/>
</dbReference>
<dbReference type="GO" id="GO:0003779">
    <property type="term" value="F:actin binding"/>
    <property type="evidence" value="ECO:0007669"/>
    <property type="project" value="InterPro"/>
</dbReference>
<gene>
    <name evidence="6" type="ORF">OLC1_LOCUS15539</name>
</gene>
<organism evidence="6 7">
    <name type="scientific">Oldenlandia corymbosa var. corymbosa</name>
    <dbReference type="NCBI Taxonomy" id="529605"/>
    <lineage>
        <taxon>Eukaryota</taxon>
        <taxon>Viridiplantae</taxon>
        <taxon>Streptophyta</taxon>
        <taxon>Embryophyta</taxon>
        <taxon>Tracheophyta</taxon>
        <taxon>Spermatophyta</taxon>
        <taxon>Magnoliopsida</taxon>
        <taxon>eudicotyledons</taxon>
        <taxon>Gunneridae</taxon>
        <taxon>Pentapetalae</taxon>
        <taxon>asterids</taxon>
        <taxon>lamiids</taxon>
        <taxon>Gentianales</taxon>
        <taxon>Rubiaceae</taxon>
        <taxon>Rubioideae</taxon>
        <taxon>Spermacoceae</taxon>
        <taxon>Hedyotis-Oldenlandia complex</taxon>
        <taxon>Oldenlandia</taxon>
    </lineage>
</organism>
<evidence type="ECO:0000256" key="4">
    <source>
        <dbReference type="SAM" id="MobiDB-lite"/>
    </source>
</evidence>
<dbReference type="Pfam" id="PF07765">
    <property type="entry name" value="KIP1"/>
    <property type="match status" value="1"/>
</dbReference>
<dbReference type="Proteomes" id="UP001161247">
    <property type="component" value="Chromosome 5"/>
</dbReference>
<feature type="compositionally biased region" description="Acidic residues" evidence="4">
    <location>
        <begin position="166"/>
        <end position="178"/>
    </location>
</feature>
<evidence type="ECO:0000313" key="6">
    <source>
        <dbReference type="EMBL" id="CAI9107161.1"/>
    </source>
</evidence>
<feature type="region of interest" description="Disordered" evidence="4">
    <location>
        <begin position="216"/>
        <end position="236"/>
    </location>
</feature>
<name>A0AAV1DIJ1_OLDCO</name>
<dbReference type="AlphaFoldDB" id="A0AAV1DIJ1"/>
<evidence type="ECO:0000256" key="1">
    <source>
        <dbReference type="ARBA" id="ARBA00023054"/>
    </source>
</evidence>
<sequence>MATPSVKQSKMLKRATSKKTYSWWWDSHVSPKNSKWLQENLEEMDQNVKRMLKLIEEDADSFAKRAEMYYQKRPELIRLVEEFYRMYRSLAERYDNVTGELRRSIPSDLQSQGSGISDVSSEPPSSMPSPDQRPSRRKSGPRAAGFEFFLGAGKTGTDASNKDGDETSTLDSESESDDSSVNNYAATQSSDDDQGLRRRIIELEVELRDVKEKLQMAREEISEDSEGGPKSENSENLLAKIAGYEEELKISREKIRLSEEQISSLKDELEKYKIMDSSSGVHGEVDIVQEGTSMVETGPEVEKQVTDMQDSDEGLGAVVDSESEHKINALEEEVKLTKEKLLDSEKEVARLTLELQSNGSSIQSLQAQLGSAQKDISAWKIKIEKEKREVLKLQDRIVRYKSNLADRDQEIRGLRETVSNANKSLSEENTQLQAEITRLMKEKTYLEDNLKEMDLRCQSLEEDIRRVKVGKAEMETTLGAEIEQLKAEISEKSDHIEELSKNLDALKAEKDALDAKIAGHVAEINSKDIHIDEMNKHLHQLHMEHMELISRAEGAYKQTEELGSKIKELELQVDRQQELILEGAEEKREAIRQLCFSLEHYRNGYHRLREAVIGHKRHPVMAT</sequence>
<dbReference type="Gene3D" id="1.10.287.1490">
    <property type="match status" value="1"/>
</dbReference>
<accession>A0AAV1DIJ1</accession>
<evidence type="ECO:0000256" key="2">
    <source>
        <dbReference type="ARBA" id="ARBA00038006"/>
    </source>
</evidence>
<keyword evidence="7" id="KW-1185">Reference proteome</keyword>
<dbReference type="EMBL" id="OX459122">
    <property type="protein sequence ID" value="CAI9107161.1"/>
    <property type="molecule type" value="Genomic_DNA"/>
</dbReference>